<protein>
    <submittedName>
        <fullName evidence="1">Uncharacterized protein</fullName>
    </submittedName>
</protein>
<reference evidence="1 2" key="1">
    <citation type="submission" date="2017-03" db="EMBL/GenBank/DDBJ databases">
        <title>WGS assembly of Porphyra umbilicalis.</title>
        <authorList>
            <person name="Brawley S.H."/>
            <person name="Blouin N.A."/>
            <person name="Ficko-Blean E."/>
            <person name="Wheeler G.L."/>
            <person name="Lohr M."/>
            <person name="Goodson H.V."/>
            <person name="Jenkins J.W."/>
            <person name="Blaby-Haas C.E."/>
            <person name="Helliwell K.E."/>
            <person name="Chan C."/>
            <person name="Marriage T."/>
            <person name="Bhattacharya D."/>
            <person name="Klein A.S."/>
            <person name="Badis Y."/>
            <person name="Brodie J."/>
            <person name="Cao Y."/>
            <person name="Collen J."/>
            <person name="Dittami S.M."/>
            <person name="Gachon C.M."/>
            <person name="Green B.R."/>
            <person name="Karpowicz S."/>
            <person name="Kim J.W."/>
            <person name="Kudahl U."/>
            <person name="Lin S."/>
            <person name="Michel G."/>
            <person name="Mittag M."/>
            <person name="Olson B.J."/>
            <person name="Pangilinan J."/>
            <person name="Peng Y."/>
            <person name="Qiu H."/>
            <person name="Shu S."/>
            <person name="Singer J.T."/>
            <person name="Smith A.G."/>
            <person name="Sprecher B.N."/>
            <person name="Wagner V."/>
            <person name="Wang W."/>
            <person name="Wang Z.-Y."/>
            <person name="Yan J."/>
            <person name="Yarish C."/>
            <person name="Zoeuner-Riek S."/>
            <person name="Zhuang Y."/>
            <person name="Zou Y."/>
            <person name="Lindquist E.A."/>
            <person name="Grimwood J."/>
            <person name="Barry K."/>
            <person name="Rokhsar D.S."/>
            <person name="Schmutz J."/>
            <person name="Stiller J.W."/>
            <person name="Grossman A.R."/>
            <person name="Prochnik S.E."/>
        </authorList>
    </citation>
    <scope>NUCLEOTIDE SEQUENCE [LARGE SCALE GENOMIC DNA]</scope>
    <source>
        <strain evidence="1">4086291</strain>
    </source>
</reference>
<organism evidence="1 2">
    <name type="scientific">Porphyra umbilicalis</name>
    <name type="common">Purple laver</name>
    <name type="synonym">Red alga</name>
    <dbReference type="NCBI Taxonomy" id="2786"/>
    <lineage>
        <taxon>Eukaryota</taxon>
        <taxon>Rhodophyta</taxon>
        <taxon>Bangiophyceae</taxon>
        <taxon>Bangiales</taxon>
        <taxon>Bangiaceae</taxon>
        <taxon>Porphyra</taxon>
    </lineage>
</organism>
<gene>
    <name evidence="1" type="ORF">BU14_0214s0003</name>
</gene>
<evidence type="ECO:0000313" key="1">
    <source>
        <dbReference type="EMBL" id="OSX75979.1"/>
    </source>
</evidence>
<evidence type="ECO:0000313" key="2">
    <source>
        <dbReference type="Proteomes" id="UP000218209"/>
    </source>
</evidence>
<keyword evidence="2" id="KW-1185">Reference proteome</keyword>
<sequence>MTDINPAIGRCRVGAQRYFKLGALQSLIDVVRMASSLKPLMRTTIASMLLVGTRDPSYCSFLMQLADAGRAPAPRTAPLEAAACHKFETAGLAVSAAKLPAAAVEN</sequence>
<proteinExistence type="predicted"/>
<dbReference type="AlphaFoldDB" id="A0A1X6P510"/>
<accession>A0A1X6P510</accession>
<dbReference type="Proteomes" id="UP000218209">
    <property type="component" value="Unassembled WGS sequence"/>
</dbReference>
<dbReference type="EMBL" id="KV918884">
    <property type="protein sequence ID" value="OSX75979.1"/>
    <property type="molecule type" value="Genomic_DNA"/>
</dbReference>
<name>A0A1X6P510_PORUM</name>